<dbReference type="Pfam" id="PF01432">
    <property type="entry name" value="Peptidase_M3"/>
    <property type="match status" value="1"/>
</dbReference>
<evidence type="ECO:0000256" key="6">
    <source>
        <dbReference type="ARBA" id="ARBA00023049"/>
    </source>
</evidence>
<evidence type="ECO:0000256" key="1">
    <source>
        <dbReference type="ARBA" id="ARBA00006040"/>
    </source>
</evidence>
<comment type="cofactor">
    <cofactor evidence="7">
        <name>Zn(2+)</name>
        <dbReference type="ChEBI" id="CHEBI:29105"/>
    </cofactor>
    <text evidence="7">Binds 1 zinc ion.</text>
</comment>
<evidence type="ECO:0000259" key="8">
    <source>
        <dbReference type="Pfam" id="PF01432"/>
    </source>
</evidence>
<dbReference type="PROSITE" id="PS51257">
    <property type="entry name" value="PROKAR_LIPOPROTEIN"/>
    <property type="match status" value="1"/>
</dbReference>
<proteinExistence type="inferred from homology"/>
<dbReference type="EMBL" id="ABFK02000017">
    <property type="protein sequence ID" value="EDS04054.1"/>
    <property type="molecule type" value="Genomic_DNA"/>
</dbReference>
<evidence type="ECO:0000256" key="5">
    <source>
        <dbReference type="ARBA" id="ARBA00022833"/>
    </source>
</evidence>
<dbReference type="RefSeq" id="WP_004329928.1">
    <property type="nucleotide sequence ID" value="NZ_DS499580.1"/>
</dbReference>
<dbReference type="GO" id="GO:0004180">
    <property type="term" value="F:carboxypeptidase activity"/>
    <property type="evidence" value="ECO:0007669"/>
    <property type="project" value="TreeGrafter"/>
</dbReference>
<keyword evidence="5 7" id="KW-0862">Zinc</keyword>
<gene>
    <name evidence="9" type="ORF">ALIPUT_01116</name>
</gene>
<dbReference type="AlphaFoldDB" id="B0MVG9"/>
<dbReference type="Proteomes" id="UP000005819">
    <property type="component" value="Unassembled WGS sequence"/>
</dbReference>
<evidence type="ECO:0000313" key="9">
    <source>
        <dbReference type="EMBL" id="EDS04054.1"/>
    </source>
</evidence>
<dbReference type="GO" id="GO:0046872">
    <property type="term" value="F:metal ion binding"/>
    <property type="evidence" value="ECO:0007669"/>
    <property type="project" value="UniProtKB-UniRule"/>
</dbReference>
<dbReference type="Gene3D" id="3.40.390.10">
    <property type="entry name" value="Collagenase (Catalytic Domain)"/>
    <property type="match status" value="1"/>
</dbReference>
<sequence length="705" mass="79793">MKKIVMTFLTALAAGCADHTMPVAQLPEIDTNNPLLAEWNTPHETPPFDRIRVSDYEPAFDAAIAVSRAEIDAIVNNPAKPTFNNTIVALDRQGRLLSRVEGIFFNLLEADATPEMQQVAENVQPKLTALSNDISLNPQLFERVKAVYEHPGWFLSKEDKKLLEETYNGFVRSGANLSDEDKELYRQYSTELSELSLRFSHNVLAATNAFTINITDPAQVAELPDFVRDGMAAEAKARGEQGWTVTLQAPSYVPFMEYSTNRELKEKLWRASNSLCLGGEFDNTENIKRMVNLRLKIANLLGYPTYADYVLADRMAENAQTVNAFLDELLAQTKEYAVKDYNTIGEYARSQGFEGEVMPWDMAYYSEKYRHEKYELNEELVKPYLQLDSVKRGVFLLANKLYGLNFTPNPEVPVYHPEVTAYDVTDKDGRFLAELYLDFFPRATKRGGAWETEFRSVSIVEEHETRPLVSLVMNFTKPTDTTPSLLTFSEFETFLHEFGHALHAILSEGEHESISGTHVYQDFVELPSQIMENWATEKEFLDLWAVNYKTGEPIPADLIAKIVAAENYQAAYFNVRQLLYGLNDMAWHSIDKPFEGDVELFERTAMAPAQVLPVVEGAAMSPAFSHIFAGGYAAGYYGYKWAEVLAADAFSLFKEKGIFNPEVAEAFRREILSKGGHEHPMTLYVNFRGHKPETKALIEKMGLEK</sequence>
<comment type="similarity">
    <text evidence="1 7">Belongs to the peptidase M3 family.</text>
</comment>
<comment type="caution">
    <text evidence="9">The sequence shown here is derived from an EMBL/GenBank/DDBJ whole genome shotgun (WGS) entry which is preliminary data.</text>
</comment>
<dbReference type="InterPro" id="IPR045090">
    <property type="entry name" value="Pept_M3A_M3B"/>
</dbReference>
<keyword evidence="4 7" id="KW-0378">Hydrolase</keyword>
<accession>B0MVG9</accession>
<dbReference type="eggNOG" id="COG0339">
    <property type="taxonomic scope" value="Bacteria"/>
</dbReference>
<keyword evidence="3 7" id="KW-0479">Metal-binding</keyword>
<keyword evidence="10" id="KW-1185">Reference proteome</keyword>
<dbReference type="GO" id="GO:0004222">
    <property type="term" value="F:metalloendopeptidase activity"/>
    <property type="evidence" value="ECO:0007669"/>
    <property type="project" value="InterPro"/>
</dbReference>
<evidence type="ECO:0000313" key="10">
    <source>
        <dbReference type="Proteomes" id="UP000005819"/>
    </source>
</evidence>
<dbReference type="InterPro" id="IPR024077">
    <property type="entry name" value="Neurolysin/TOP_dom2"/>
</dbReference>
<dbReference type="Gene3D" id="1.10.1370.10">
    <property type="entry name" value="Neurolysin, domain 3"/>
    <property type="match status" value="1"/>
</dbReference>
<keyword evidence="6 7" id="KW-0482">Metalloprotease</keyword>
<keyword evidence="2 7" id="KW-0645">Protease</keyword>
<organism evidence="9 10">
    <name type="scientific">Alistipes putredinis DSM 17216</name>
    <dbReference type="NCBI Taxonomy" id="445970"/>
    <lineage>
        <taxon>Bacteria</taxon>
        <taxon>Pseudomonadati</taxon>
        <taxon>Bacteroidota</taxon>
        <taxon>Bacteroidia</taxon>
        <taxon>Bacteroidales</taxon>
        <taxon>Rikenellaceae</taxon>
        <taxon>Alistipes</taxon>
    </lineage>
</organism>
<dbReference type="PANTHER" id="PTHR43660">
    <property type="entry name" value="DIPEPTIDYL CARBOXYPEPTIDASE"/>
    <property type="match status" value="1"/>
</dbReference>
<dbReference type="SUPFAM" id="SSF55486">
    <property type="entry name" value="Metalloproteases ('zincins'), catalytic domain"/>
    <property type="match status" value="1"/>
</dbReference>
<reference evidence="9" key="1">
    <citation type="submission" date="2007-10" db="EMBL/GenBank/DDBJ databases">
        <authorList>
            <person name="Fulton L."/>
            <person name="Clifton S."/>
            <person name="Fulton B."/>
            <person name="Xu J."/>
            <person name="Minx P."/>
            <person name="Pepin K.H."/>
            <person name="Johnson M."/>
            <person name="Thiruvilangam P."/>
            <person name="Bhonagiri V."/>
            <person name="Nash W.E."/>
            <person name="Mardis E.R."/>
            <person name="Wilson R.K."/>
        </authorList>
    </citation>
    <scope>NUCLEOTIDE SEQUENCE [LARGE SCALE GENOMIC DNA]</scope>
    <source>
        <strain evidence="9">DSM 17216</strain>
    </source>
</reference>
<evidence type="ECO:0000256" key="2">
    <source>
        <dbReference type="ARBA" id="ARBA00022670"/>
    </source>
</evidence>
<dbReference type="CDD" id="cd06456">
    <property type="entry name" value="M3A_DCP"/>
    <property type="match status" value="1"/>
</dbReference>
<dbReference type="InterPro" id="IPR001567">
    <property type="entry name" value="Pept_M3A_M3B_dom"/>
</dbReference>
<reference evidence="9" key="2">
    <citation type="submission" date="2013-09" db="EMBL/GenBank/DDBJ databases">
        <title>Draft genome sequence of Alistipes putredinis (DSM 17216).</title>
        <authorList>
            <person name="Sudarsanam P."/>
            <person name="Ley R."/>
            <person name="Guruge J."/>
            <person name="Turnbaugh P.J."/>
            <person name="Mahowald M."/>
            <person name="Liep D."/>
            <person name="Gordon J."/>
        </authorList>
    </citation>
    <scope>NUCLEOTIDE SEQUENCE</scope>
    <source>
        <strain evidence="9">DSM 17216</strain>
    </source>
</reference>
<evidence type="ECO:0000256" key="3">
    <source>
        <dbReference type="ARBA" id="ARBA00022723"/>
    </source>
</evidence>
<dbReference type="InterPro" id="IPR034005">
    <property type="entry name" value="M3A_DCP"/>
</dbReference>
<dbReference type="GO" id="GO:0005829">
    <property type="term" value="C:cytosol"/>
    <property type="evidence" value="ECO:0007669"/>
    <property type="project" value="TreeGrafter"/>
</dbReference>
<feature type="domain" description="Peptidase M3A/M3B catalytic" evidence="8">
    <location>
        <begin position="255"/>
        <end position="703"/>
    </location>
</feature>
<dbReference type="EC" id="3.4.-.-" evidence="9"/>
<evidence type="ECO:0000256" key="4">
    <source>
        <dbReference type="ARBA" id="ARBA00022801"/>
    </source>
</evidence>
<dbReference type="HOGENOM" id="CLU_001805_4_0_10"/>
<evidence type="ECO:0000256" key="7">
    <source>
        <dbReference type="RuleBase" id="RU003435"/>
    </source>
</evidence>
<dbReference type="GO" id="GO:0006508">
    <property type="term" value="P:proteolysis"/>
    <property type="evidence" value="ECO:0007669"/>
    <property type="project" value="UniProtKB-KW"/>
</dbReference>
<dbReference type="PANTHER" id="PTHR43660:SF1">
    <property type="entry name" value="DIPEPTIDYL CARBOXYPEPTIDASE"/>
    <property type="match status" value="1"/>
</dbReference>
<dbReference type="InterPro" id="IPR024079">
    <property type="entry name" value="MetalloPept_cat_dom_sf"/>
</dbReference>
<dbReference type="FunFam" id="3.40.390.10:FF:000009">
    <property type="entry name" value="Oligopeptidase A"/>
    <property type="match status" value="1"/>
</dbReference>
<dbReference type="GeneID" id="73804023"/>
<protein>
    <submittedName>
        <fullName evidence="9">Peptidase family M3</fullName>
        <ecNumber evidence="9">3.4.-.-</ecNumber>
    </submittedName>
</protein>
<name>B0MVG9_9BACT</name>